<name>A0A0P0Z947_9HYPH</name>
<keyword evidence="5 7" id="KW-0560">Oxidoreductase</keyword>
<dbReference type="InterPro" id="IPR029479">
    <property type="entry name" value="Nitroreductase"/>
</dbReference>
<evidence type="ECO:0000259" key="9">
    <source>
        <dbReference type="Pfam" id="PF00881"/>
    </source>
</evidence>
<comment type="cofactor">
    <cofactor evidence="8">
        <name>FMN</name>
        <dbReference type="ChEBI" id="CHEBI:58210"/>
    </cofactor>
    <text evidence="8">Binds 1 FMN per subunit.</text>
</comment>
<dbReference type="GO" id="GO:0016491">
    <property type="term" value="F:oxidoreductase activity"/>
    <property type="evidence" value="ECO:0007669"/>
    <property type="project" value="UniProtKB-UniRule"/>
</dbReference>
<dbReference type="PANTHER" id="PTHR43821:SF1">
    <property type="entry name" value="NAD(P)H NITROREDUCTASE YDJA-RELATED"/>
    <property type="match status" value="1"/>
</dbReference>
<dbReference type="InterPro" id="IPR000415">
    <property type="entry name" value="Nitroreductase-like"/>
</dbReference>
<evidence type="ECO:0000256" key="8">
    <source>
        <dbReference type="PIRSR" id="PIRSR000232-1"/>
    </source>
</evidence>
<dbReference type="EMBL" id="LC066395">
    <property type="protein sequence ID" value="BAT30854.1"/>
    <property type="molecule type" value="Genomic_DNA"/>
</dbReference>
<feature type="binding site" description="in other chain" evidence="8">
    <location>
        <begin position="11"/>
        <end position="13"/>
    </location>
    <ligand>
        <name>FMN</name>
        <dbReference type="ChEBI" id="CHEBI:58210"/>
        <note>ligand shared between dimeric partners</note>
    </ligand>
</feature>
<proteinExistence type="inferred from homology"/>
<protein>
    <recommendedName>
        <fullName evidence="7">Putative NAD(P)H nitroreductase</fullName>
        <ecNumber evidence="7">1.-.-.-</ecNumber>
    </recommendedName>
</protein>
<feature type="binding site" evidence="8">
    <location>
        <position position="42"/>
    </location>
    <ligand>
        <name>FMN</name>
        <dbReference type="ChEBI" id="CHEBI:58210"/>
        <note>ligand shared between dimeric partners</note>
    </ligand>
</feature>
<dbReference type="SUPFAM" id="SSF55469">
    <property type="entry name" value="FMN-dependent nitroreductase-like"/>
    <property type="match status" value="1"/>
</dbReference>
<evidence type="ECO:0000256" key="4">
    <source>
        <dbReference type="ARBA" id="ARBA00022857"/>
    </source>
</evidence>
<feature type="binding site" description="in other chain" evidence="8">
    <location>
        <begin position="136"/>
        <end position="138"/>
    </location>
    <ligand>
        <name>FMN</name>
        <dbReference type="ChEBI" id="CHEBI:58210"/>
        <note>ligand shared between dimeric partners</note>
    </ligand>
</feature>
<evidence type="ECO:0000313" key="10">
    <source>
        <dbReference type="EMBL" id="BAT30854.1"/>
    </source>
</evidence>
<dbReference type="InterPro" id="IPR026021">
    <property type="entry name" value="YdjA-like"/>
</dbReference>
<evidence type="ECO:0000256" key="2">
    <source>
        <dbReference type="ARBA" id="ARBA00022630"/>
    </source>
</evidence>
<dbReference type="EC" id="1.-.-.-" evidence="7"/>
<keyword evidence="3 7" id="KW-0288">FMN</keyword>
<evidence type="ECO:0000256" key="1">
    <source>
        <dbReference type="ARBA" id="ARBA00007118"/>
    </source>
</evidence>
<dbReference type="AlphaFoldDB" id="A0A0P0Z947"/>
<reference evidence="10" key="1">
    <citation type="journal article" date="2015" name="Proc. Natl. Acad. Sci. U.S.A.">
        <title>Bacterial clade with the ribosomal RNA operon on a small plasmid rather than the chromosome.</title>
        <authorList>
            <person name="Anda M."/>
            <person name="Ohtsubo Y."/>
            <person name="Okubo T."/>
            <person name="Sugawara M."/>
            <person name="Nagata Y."/>
            <person name="Tsuda M."/>
            <person name="Minamisawa K."/>
            <person name="Mitsui H."/>
        </authorList>
    </citation>
    <scope>NUCLEOTIDE SEQUENCE</scope>
    <source>
        <strain evidence="10">DSM 15513</strain>
    </source>
</reference>
<evidence type="ECO:0000256" key="7">
    <source>
        <dbReference type="PIRNR" id="PIRNR000232"/>
    </source>
</evidence>
<evidence type="ECO:0000256" key="5">
    <source>
        <dbReference type="ARBA" id="ARBA00023002"/>
    </source>
</evidence>
<keyword evidence="4 7" id="KW-0521">NADP</keyword>
<comment type="similarity">
    <text evidence="1 7">Belongs to the nitroreductase family.</text>
</comment>
<evidence type="ECO:0000256" key="3">
    <source>
        <dbReference type="ARBA" id="ARBA00022643"/>
    </source>
</evidence>
<dbReference type="PIRSF" id="PIRSF000232">
    <property type="entry name" value="YdjA"/>
    <property type="match status" value="1"/>
</dbReference>
<dbReference type="Gene3D" id="3.40.109.10">
    <property type="entry name" value="NADH Oxidase"/>
    <property type="match status" value="1"/>
</dbReference>
<dbReference type="RefSeq" id="WP_007067674.1">
    <property type="nucleotide sequence ID" value="NZ_BBWO01000012.1"/>
</dbReference>
<feature type="domain" description="Nitroreductase" evidence="9">
    <location>
        <begin position="19"/>
        <end position="166"/>
    </location>
</feature>
<dbReference type="PANTHER" id="PTHR43821">
    <property type="entry name" value="NAD(P)H NITROREDUCTASE YDJA-RELATED"/>
    <property type="match status" value="1"/>
</dbReference>
<sequence length="191" mass="20505">MPDLLDHLSSRRSLPLPALSEPGPSPDELAAILTMAVRVPDHGKLAPWRFVVFRGMGAEAAGAALAGLIEKREGALSEVRDRAERTRFTRAPLVVAVISTAAQHVKIPIWEQQMSAGAVCMNLIHAANGKGFAATWLTEWPAYDNEAKRFLGIAPEENVAGFIHIGTPGEAPSERPRPVLSDIVTTFEGPA</sequence>
<dbReference type="InterPro" id="IPR052530">
    <property type="entry name" value="NAD(P)H_nitroreductase"/>
</dbReference>
<organism evidence="10">
    <name type="scientific">Fulvimarina pelagi</name>
    <dbReference type="NCBI Taxonomy" id="217511"/>
    <lineage>
        <taxon>Bacteria</taxon>
        <taxon>Pseudomonadati</taxon>
        <taxon>Pseudomonadota</taxon>
        <taxon>Alphaproteobacteria</taxon>
        <taxon>Hyphomicrobiales</taxon>
        <taxon>Aurantimonadaceae</taxon>
        <taxon>Fulvimarina</taxon>
    </lineage>
</organism>
<evidence type="ECO:0000256" key="6">
    <source>
        <dbReference type="ARBA" id="ARBA00023027"/>
    </source>
</evidence>
<dbReference type="Pfam" id="PF00881">
    <property type="entry name" value="Nitroreductase"/>
    <property type="match status" value="1"/>
</dbReference>
<feature type="binding site" evidence="8">
    <location>
        <position position="38"/>
    </location>
    <ligand>
        <name>FMN</name>
        <dbReference type="ChEBI" id="CHEBI:58210"/>
        <note>ligand shared between dimeric partners</note>
    </ligand>
</feature>
<keyword evidence="6 7" id="KW-0520">NAD</keyword>
<dbReference type="CDD" id="cd02135">
    <property type="entry name" value="YdjA-like"/>
    <property type="match status" value="1"/>
</dbReference>
<accession>A0A0P0Z947</accession>
<keyword evidence="2 7" id="KW-0285">Flavoprotein</keyword>